<evidence type="ECO:0000313" key="3">
    <source>
        <dbReference type="Proteomes" id="UP001597467"/>
    </source>
</evidence>
<dbReference type="EMBL" id="JBHULM010000011">
    <property type="protein sequence ID" value="MFD2542996.1"/>
    <property type="molecule type" value="Genomic_DNA"/>
</dbReference>
<dbReference type="Pfam" id="PF12650">
    <property type="entry name" value="DUF3784"/>
    <property type="match status" value="1"/>
</dbReference>
<feature type="transmembrane region" description="Helical" evidence="1">
    <location>
        <begin position="71"/>
        <end position="91"/>
    </location>
</feature>
<evidence type="ECO:0000256" key="1">
    <source>
        <dbReference type="SAM" id="Phobius"/>
    </source>
</evidence>
<dbReference type="RefSeq" id="WP_379904440.1">
    <property type="nucleotide sequence ID" value="NZ_JBHULM010000011.1"/>
</dbReference>
<keyword evidence="3" id="KW-1185">Reference proteome</keyword>
<reference evidence="3" key="1">
    <citation type="journal article" date="2019" name="Int. J. Syst. Evol. Microbiol.">
        <title>The Global Catalogue of Microorganisms (GCM) 10K type strain sequencing project: providing services to taxonomists for standard genome sequencing and annotation.</title>
        <authorList>
            <consortium name="The Broad Institute Genomics Platform"/>
            <consortium name="The Broad Institute Genome Sequencing Center for Infectious Disease"/>
            <person name="Wu L."/>
            <person name="Ma J."/>
        </authorList>
    </citation>
    <scope>NUCLEOTIDE SEQUENCE [LARGE SCALE GENOMIC DNA]</scope>
    <source>
        <strain evidence="3">KCTC 42808</strain>
    </source>
</reference>
<organism evidence="2 3">
    <name type="scientific">Lacinutrix gracilariae</name>
    <dbReference type="NCBI Taxonomy" id="1747198"/>
    <lineage>
        <taxon>Bacteria</taxon>
        <taxon>Pseudomonadati</taxon>
        <taxon>Bacteroidota</taxon>
        <taxon>Flavobacteriia</taxon>
        <taxon>Flavobacteriales</taxon>
        <taxon>Flavobacteriaceae</taxon>
        <taxon>Lacinutrix</taxon>
    </lineage>
</organism>
<keyword evidence="1" id="KW-0812">Transmembrane</keyword>
<gene>
    <name evidence="2" type="ORF">ACFSSB_11760</name>
</gene>
<name>A0ABW5K2G9_9FLAO</name>
<dbReference type="InterPro" id="IPR017259">
    <property type="entry name" value="UCP037672"/>
</dbReference>
<evidence type="ECO:0000313" key="2">
    <source>
        <dbReference type="EMBL" id="MFD2542996.1"/>
    </source>
</evidence>
<accession>A0ABW5K2G9</accession>
<protein>
    <submittedName>
        <fullName evidence="2">DUF3784 domain-containing protein</fullName>
    </submittedName>
</protein>
<sequence length="100" mass="11456">MLVTAFIFILLGALIKYGKCYFLIAGYNTMSKEEKEKYNIEAIATLFRNVMFGMALLILMGYLASKWFLNASLQNIFFYIALGIGVPYLLIQSNSKKYKK</sequence>
<feature type="transmembrane region" description="Helical" evidence="1">
    <location>
        <begin position="6"/>
        <end position="25"/>
    </location>
</feature>
<comment type="caution">
    <text evidence="2">The sequence shown here is derived from an EMBL/GenBank/DDBJ whole genome shotgun (WGS) entry which is preliminary data.</text>
</comment>
<proteinExistence type="predicted"/>
<feature type="transmembrane region" description="Helical" evidence="1">
    <location>
        <begin position="46"/>
        <end position="65"/>
    </location>
</feature>
<keyword evidence="1" id="KW-0472">Membrane</keyword>
<keyword evidence="1" id="KW-1133">Transmembrane helix</keyword>
<dbReference type="Proteomes" id="UP001597467">
    <property type="component" value="Unassembled WGS sequence"/>
</dbReference>